<dbReference type="EMBL" id="JAJNDB010000005">
    <property type="protein sequence ID" value="MCD2195967.1"/>
    <property type="molecule type" value="Genomic_DNA"/>
</dbReference>
<dbReference type="SUPFAM" id="SSF46785">
    <property type="entry name" value="Winged helix' DNA-binding domain"/>
    <property type="match status" value="1"/>
</dbReference>
<evidence type="ECO:0000259" key="1">
    <source>
        <dbReference type="PROSITE" id="PS50987"/>
    </source>
</evidence>
<dbReference type="RefSeq" id="WP_230737826.1">
    <property type="nucleotide sequence ID" value="NZ_JAJNDB010000005.1"/>
</dbReference>
<sequence>MTEVRHGDVEIAAIGAVLADRARCRILLALDDGRSLPASVLADEADVSRPTASSHLAKLVDAGLLLVEQHGRHRYYRLAGAPVGELLEMMTRLGPTRPVRSLREGNRAAQLRTARTCYDHLAGRLGVAVMGSMIERGHLSGGDGVYDPDRAVEDTPTGHGRDLDYEVTDPGWAFLTDLGVEVRPGKRPLVRYCVDWSEQRHHLGGRLGRDLLGVFLHRGWVRRRDANRSVAVTDAGTEAFARHFGLDRRAPAL</sequence>
<proteinExistence type="predicted"/>
<organism evidence="2 3">
    <name type="scientific">Actinomycetospora endophytica</name>
    <dbReference type="NCBI Taxonomy" id="2291215"/>
    <lineage>
        <taxon>Bacteria</taxon>
        <taxon>Bacillati</taxon>
        <taxon>Actinomycetota</taxon>
        <taxon>Actinomycetes</taxon>
        <taxon>Pseudonocardiales</taxon>
        <taxon>Pseudonocardiaceae</taxon>
        <taxon>Actinomycetospora</taxon>
    </lineage>
</organism>
<dbReference type="Proteomes" id="UP001199469">
    <property type="component" value="Unassembled WGS sequence"/>
</dbReference>
<dbReference type="Gene3D" id="1.10.10.10">
    <property type="entry name" value="Winged helix-like DNA-binding domain superfamily/Winged helix DNA-binding domain"/>
    <property type="match status" value="1"/>
</dbReference>
<dbReference type="Pfam" id="PF12840">
    <property type="entry name" value="HTH_20"/>
    <property type="match status" value="1"/>
</dbReference>
<dbReference type="InterPro" id="IPR001845">
    <property type="entry name" value="HTH_ArsR_DNA-bd_dom"/>
</dbReference>
<evidence type="ECO:0000313" key="2">
    <source>
        <dbReference type="EMBL" id="MCD2195967.1"/>
    </source>
</evidence>
<dbReference type="SMART" id="SM00418">
    <property type="entry name" value="HTH_ARSR"/>
    <property type="match status" value="1"/>
</dbReference>
<keyword evidence="3" id="KW-1185">Reference proteome</keyword>
<dbReference type="PROSITE" id="PS50987">
    <property type="entry name" value="HTH_ARSR_2"/>
    <property type="match status" value="1"/>
</dbReference>
<accession>A0ABS8PDI6</accession>
<dbReference type="NCBIfam" id="NF033788">
    <property type="entry name" value="HTH_metalloreg"/>
    <property type="match status" value="1"/>
</dbReference>
<feature type="domain" description="HTH arsR-type" evidence="1">
    <location>
        <begin position="3"/>
        <end position="98"/>
    </location>
</feature>
<comment type="caution">
    <text evidence="2">The sequence shown here is derived from an EMBL/GenBank/DDBJ whole genome shotgun (WGS) entry which is preliminary data.</text>
</comment>
<name>A0ABS8PDI6_9PSEU</name>
<dbReference type="PANTHER" id="PTHR39168">
    <property type="entry name" value="TRANSCRIPTIONAL REGULATOR-RELATED"/>
    <property type="match status" value="1"/>
</dbReference>
<dbReference type="InterPro" id="IPR011991">
    <property type="entry name" value="ArsR-like_HTH"/>
</dbReference>
<protein>
    <submittedName>
        <fullName evidence="2">Metalloregulator ArsR/SmtB family transcription factor</fullName>
    </submittedName>
</protein>
<dbReference type="InterPro" id="IPR036390">
    <property type="entry name" value="WH_DNA-bd_sf"/>
</dbReference>
<evidence type="ECO:0000313" key="3">
    <source>
        <dbReference type="Proteomes" id="UP001199469"/>
    </source>
</evidence>
<dbReference type="InterPro" id="IPR052543">
    <property type="entry name" value="HTH_Metal-responsive_Reg"/>
</dbReference>
<reference evidence="2 3" key="1">
    <citation type="submission" date="2021-11" db="EMBL/GenBank/DDBJ databases">
        <title>Draft genome sequence of Actinomycetospora sp. SF1 isolated from the rhizosphere soil.</title>
        <authorList>
            <person name="Duangmal K."/>
            <person name="Chantavorakit T."/>
        </authorList>
    </citation>
    <scope>NUCLEOTIDE SEQUENCE [LARGE SCALE GENOMIC DNA]</scope>
    <source>
        <strain evidence="2 3">TBRC 5722</strain>
    </source>
</reference>
<dbReference type="PANTHER" id="PTHR39168:SF1">
    <property type="entry name" value="TRANSCRIPTIONAL REGULATORY PROTEIN"/>
    <property type="match status" value="1"/>
</dbReference>
<dbReference type="InterPro" id="IPR036388">
    <property type="entry name" value="WH-like_DNA-bd_sf"/>
</dbReference>
<dbReference type="PRINTS" id="PR00778">
    <property type="entry name" value="HTHARSR"/>
</dbReference>
<dbReference type="CDD" id="cd00090">
    <property type="entry name" value="HTH_ARSR"/>
    <property type="match status" value="1"/>
</dbReference>
<gene>
    <name evidence="2" type="ORF">LQ327_21590</name>
</gene>